<dbReference type="PANTHER" id="PTHR35983:SF1">
    <property type="entry name" value="UPF0166 PROTEIN TM_0021"/>
    <property type="match status" value="1"/>
</dbReference>
<comment type="caution">
    <text evidence="2">The sequence shown here is derived from an EMBL/GenBank/DDBJ whole genome shotgun (WGS) entry which is preliminary data.</text>
</comment>
<keyword evidence="3" id="KW-1185">Reference proteome</keyword>
<dbReference type="Proteomes" id="UP000027284">
    <property type="component" value="Unassembled WGS sequence"/>
</dbReference>
<dbReference type="Pfam" id="PF02641">
    <property type="entry name" value="DUF190"/>
    <property type="match status" value="1"/>
</dbReference>
<protein>
    <submittedName>
        <fullName evidence="2">Uncharacterized protein</fullName>
    </submittedName>
</protein>
<dbReference type="PANTHER" id="PTHR35983">
    <property type="entry name" value="UPF0166 PROTEIN TM_0021"/>
    <property type="match status" value="1"/>
</dbReference>
<dbReference type="RefSeq" id="WP_038050469.1">
    <property type="nucleotide sequence ID" value="NZ_JMFG01000038.1"/>
</dbReference>
<comment type="similarity">
    <text evidence="1">Belongs to the UPF0166 family.</text>
</comment>
<dbReference type="OrthoDB" id="9795599at2"/>
<dbReference type="InterPro" id="IPR003793">
    <property type="entry name" value="UPF0166"/>
</dbReference>
<dbReference type="Gene3D" id="3.30.70.120">
    <property type="match status" value="1"/>
</dbReference>
<dbReference type="EMBL" id="JMFG01000038">
    <property type="protein sequence ID" value="KDA52904.1"/>
    <property type="molecule type" value="Genomic_DNA"/>
</dbReference>
<gene>
    <name evidence="2" type="ORF">EG19_08690</name>
</gene>
<accession>A0A062XU86</accession>
<name>A0A062XU86_9BACT</name>
<dbReference type="SUPFAM" id="SSF54913">
    <property type="entry name" value="GlnB-like"/>
    <property type="match status" value="1"/>
</dbReference>
<evidence type="ECO:0000313" key="3">
    <source>
        <dbReference type="Proteomes" id="UP000027284"/>
    </source>
</evidence>
<evidence type="ECO:0000256" key="1">
    <source>
        <dbReference type="ARBA" id="ARBA00010554"/>
    </source>
</evidence>
<dbReference type="InterPro" id="IPR011322">
    <property type="entry name" value="N-reg_PII-like_a/b"/>
</dbReference>
<organism evidence="2 3">
    <name type="scientific">Thermoanaerobaculum aquaticum</name>
    <dbReference type="NCBI Taxonomy" id="1312852"/>
    <lineage>
        <taxon>Bacteria</taxon>
        <taxon>Pseudomonadati</taxon>
        <taxon>Acidobacteriota</taxon>
        <taxon>Thermoanaerobaculia</taxon>
        <taxon>Thermoanaerobaculales</taxon>
        <taxon>Thermoanaerobaculaceae</taxon>
        <taxon>Thermoanaerobaculum</taxon>
    </lineage>
</organism>
<evidence type="ECO:0000313" key="2">
    <source>
        <dbReference type="EMBL" id="KDA52904.1"/>
    </source>
</evidence>
<sequence length="117" mass="13063">MTRISGEGELVRIFLGEGDRYHGKPLYEAIVLLAREMGLAGATVLRGVEGFGADSVVHTARILRLSEDLPMVIEVVEMPERIEPFVARVEAMLDEVNCGGLITLERARIIRYQPEKR</sequence>
<dbReference type="InterPro" id="IPR015867">
    <property type="entry name" value="N-reg_PII/ATP_PRibTrfase_C"/>
</dbReference>
<proteinExistence type="inferred from homology"/>
<dbReference type="AlphaFoldDB" id="A0A062XU86"/>
<reference evidence="2 3" key="1">
    <citation type="submission" date="2014-04" db="EMBL/GenBank/DDBJ databases">
        <title>The Genome Sequence of Thermoanaerobaculum aquaticum MP-01, The First Cultivated Group 23 Acidobacterium.</title>
        <authorList>
            <person name="Stamps B.W."/>
            <person name="Losey N.A."/>
            <person name="Lawson P.A."/>
            <person name="Stevenson B.S."/>
        </authorList>
    </citation>
    <scope>NUCLEOTIDE SEQUENCE [LARGE SCALE GENOMIC DNA]</scope>
    <source>
        <strain evidence="2 3">MP-01</strain>
    </source>
</reference>
<dbReference type="STRING" id="1312852.EG19_08690"/>